<dbReference type="Proteomes" id="UP000799779">
    <property type="component" value="Unassembled WGS sequence"/>
</dbReference>
<dbReference type="InterPro" id="IPR011701">
    <property type="entry name" value="MFS"/>
</dbReference>
<feature type="region of interest" description="Disordered" evidence="5">
    <location>
        <begin position="42"/>
        <end position="68"/>
    </location>
</feature>
<feature type="transmembrane region" description="Helical" evidence="6">
    <location>
        <begin position="1052"/>
        <end position="1076"/>
    </location>
</feature>
<evidence type="ECO:0000256" key="1">
    <source>
        <dbReference type="ARBA" id="ARBA00004141"/>
    </source>
</evidence>
<feature type="transmembrane region" description="Helical" evidence="6">
    <location>
        <begin position="1026"/>
        <end position="1046"/>
    </location>
</feature>
<feature type="transmembrane region" description="Helical" evidence="6">
    <location>
        <begin position="1224"/>
        <end position="1244"/>
    </location>
</feature>
<evidence type="ECO:0000259" key="7">
    <source>
        <dbReference type="PROSITE" id="PS50850"/>
    </source>
</evidence>
<evidence type="ECO:0000313" key="8">
    <source>
        <dbReference type="EMBL" id="KAF1993486.1"/>
    </source>
</evidence>
<evidence type="ECO:0000256" key="3">
    <source>
        <dbReference type="ARBA" id="ARBA00022989"/>
    </source>
</evidence>
<comment type="subcellular location">
    <subcellularLocation>
        <location evidence="1">Membrane</location>
        <topology evidence="1">Multi-pass membrane protein</topology>
    </subcellularLocation>
</comment>
<evidence type="ECO:0000256" key="2">
    <source>
        <dbReference type="ARBA" id="ARBA00022692"/>
    </source>
</evidence>
<dbReference type="GO" id="GO:0005886">
    <property type="term" value="C:plasma membrane"/>
    <property type="evidence" value="ECO:0007669"/>
    <property type="project" value="TreeGrafter"/>
</dbReference>
<dbReference type="GO" id="GO:0022857">
    <property type="term" value="F:transmembrane transporter activity"/>
    <property type="evidence" value="ECO:0007669"/>
    <property type="project" value="InterPro"/>
</dbReference>
<dbReference type="InterPro" id="IPR036259">
    <property type="entry name" value="MFS_trans_sf"/>
</dbReference>
<feature type="transmembrane region" description="Helical" evidence="6">
    <location>
        <begin position="1088"/>
        <end position="1111"/>
    </location>
</feature>
<evidence type="ECO:0000256" key="5">
    <source>
        <dbReference type="SAM" id="MobiDB-lite"/>
    </source>
</evidence>
<evidence type="ECO:0000256" key="6">
    <source>
        <dbReference type="SAM" id="Phobius"/>
    </source>
</evidence>
<name>A0A6A5W764_9PLEO</name>
<feature type="transmembrane region" description="Helical" evidence="6">
    <location>
        <begin position="987"/>
        <end position="1005"/>
    </location>
</feature>
<organism evidence="8 9">
    <name type="scientific">Amniculicola lignicola CBS 123094</name>
    <dbReference type="NCBI Taxonomy" id="1392246"/>
    <lineage>
        <taxon>Eukaryota</taxon>
        <taxon>Fungi</taxon>
        <taxon>Dikarya</taxon>
        <taxon>Ascomycota</taxon>
        <taxon>Pezizomycotina</taxon>
        <taxon>Dothideomycetes</taxon>
        <taxon>Pleosporomycetidae</taxon>
        <taxon>Pleosporales</taxon>
        <taxon>Amniculicolaceae</taxon>
        <taxon>Amniculicola</taxon>
    </lineage>
</organism>
<dbReference type="SUPFAM" id="SSF103473">
    <property type="entry name" value="MFS general substrate transporter"/>
    <property type="match status" value="1"/>
</dbReference>
<dbReference type="PANTHER" id="PTHR23501:SF198">
    <property type="entry name" value="AZOLE RESISTANCE PROTEIN 1-RELATED"/>
    <property type="match status" value="1"/>
</dbReference>
<feature type="region of interest" description="Disordered" evidence="5">
    <location>
        <begin position="474"/>
        <end position="534"/>
    </location>
</feature>
<feature type="region of interest" description="Disordered" evidence="5">
    <location>
        <begin position="125"/>
        <end position="156"/>
    </location>
</feature>
<feature type="transmembrane region" description="Helical" evidence="6">
    <location>
        <begin position="961"/>
        <end position="981"/>
    </location>
</feature>
<dbReference type="InterPro" id="IPR020846">
    <property type="entry name" value="MFS_dom"/>
</dbReference>
<dbReference type="PANTHER" id="PTHR23501">
    <property type="entry name" value="MAJOR FACILITATOR SUPERFAMILY"/>
    <property type="match status" value="1"/>
</dbReference>
<feature type="transmembrane region" description="Helical" evidence="6">
    <location>
        <begin position="1123"/>
        <end position="1143"/>
    </location>
</feature>
<sequence>MAMLEASRRPLAEVLLDPELAVPNHDPSTLDASSSVTTIVNRDEPQPRLGNPSIHQSSSDNPSATRFARQQRTGAIIAVTDFALEPLAAPREDDGAIVTFRPKNWSHNLHLASAFVRRKIHGLAQPNTTDGSSSTASSSTCPRLSSGLSTNSTPNSSVVTPISFLSSATCLDDQIITLPKDSPIIYSWCLESDTAVYVGKLKDVRPPSSVENEWLEDIRIRLLGDLRPVLQILPSSMSRGQTIVEPELCMAGQAHPGASEIDLHPTILIRCGSKRCRKAVARAVDDLGYLHSFVQGRIHVRHKAPRLSSTLRTALDNSTPGIDAIIELSKTVEDEEAALEEYLESLYQLRLASSHEAHQREERQRTRREAETRRDLIKTVDFQTQVQPEAEAADRRLLSQVLIEGQQDASHQEAMSIQIASQDASSACGLRLRFRLAGEACAESISTIGGLIRVDDRVYGLTTAHGMVQLLERNTDYDPSDTSSDISRSEKARSSTSSTTDQILGEDSEDESHEGQEIRSRSRSPVLSSHSIQAPDCATALTDATDALSKLRKDMSPDYDGDAAQRPSSSLDMPGHAQSPSKHAQNFFLSEASVNHYSYAGQTSLKGLGYTCAISEGSDFALVQLNSDLQSLPNTYQLHGSTGTDLSMTYAVENVSSGVHEGPVSIVCSANDVRQGFILKSGAMFLDRATVFSTRKIQTEHPLELGLSGSWVVRGADLLGMIIAVYTDEPYAHMLPITQILSDIQAMLSNGDSVPQVGFPQHDNSESQVIKEAAKIQVIKDVSGGMLPNNIEPKRSCKALSNTEDSTKNTRVNTRRRFLSIHQVSMIEDVLSAILIILVVTSVSLDTMMFPTLAMKLAEELGSIYDIGIYSSIHLVFACIGQQSFQKVQPYVSSRWITGLSLLTYQVGCFICGSASKPSTLIMGKACTGFGTSGTLIGIGVLLKNIAPSQRYRVRLRSVEVAYCAAIVAGPIIAGAIGDTYQSRWRWAFYLQPRLTALPMIYITIAPNRHFKVDGVQGNKKMLLLYLVRACIGLTALTSLLMSLHYAPSHDWNSAISIIGFVFSGVVAVYCTFEFFWKSRDNNFTSTVRVITISLLGAFWEACYSIPITYLPMCVQSVYGKSATMTGVILLPSMALLVVLYFFTTPSRRSGLPYFNLSSSFATIAIGCALFSIIAQGSDAFWMLALFLAIYGVGAGIGIGQFGPLPLASFDSPNILKTSTALQLSRGLGGAFGIAIAQLVFTIVHQRNSINAPPTGVTAMENPAGQVPGLDWAFISPFAVSAAAGGLATFLVLILQLHSYSLEYRLRSKETMNREIGDETITPRGVSGYSPSYSGYFGRPNPSVTCTSSYNTTATPYTS</sequence>
<evidence type="ECO:0000313" key="9">
    <source>
        <dbReference type="Proteomes" id="UP000799779"/>
    </source>
</evidence>
<protein>
    <submittedName>
        <fullName evidence="8">MFS general substrate transporter</fullName>
    </submittedName>
</protein>
<feature type="domain" description="Major facilitator superfamily (MFS) profile" evidence="7">
    <location>
        <begin position="832"/>
        <end position="1300"/>
    </location>
</feature>
<gene>
    <name evidence="8" type="ORF">P154DRAFT_71047</name>
</gene>
<feature type="region of interest" description="Disordered" evidence="5">
    <location>
        <begin position="553"/>
        <end position="582"/>
    </location>
</feature>
<feature type="compositionally biased region" description="Polar residues" evidence="5">
    <location>
        <begin position="53"/>
        <end position="68"/>
    </location>
</feature>
<keyword evidence="4 6" id="KW-0472">Membrane</keyword>
<proteinExistence type="predicted"/>
<keyword evidence="9" id="KW-1185">Reference proteome</keyword>
<keyword evidence="2 6" id="KW-0812">Transmembrane</keyword>
<evidence type="ECO:0000256" key="4">
    <source>
        <dbReference type="ARBA" id="ARBA00023136"/>
    </source>
</evidence>
<feature type="transmembrane region" description="Helical" evidence="6">
    <location>
        <begin position="1272"/>
        <end position="1297"/>
    </location>
</feature>
<feature type="transmembrane region" description="Helical" evidence="6">
    <location>
        <begin position="1155"/>
        <end position="1175"/>
    </location>
</feature>
<accession>A0A6A5W764</accession>
<dbReference type="PROSITE" id="PS50850">
    <property type="entry name" value="MFS"/>
    <property type="match status" value="1"/>
</dbReference>
<dbReference type="OrthoDB" id="3800919at2759"/>
<dbReference type="Pfam" id="PF07690">
    <property type="entry name" value="MFS_1"/>
    <property type="match status" value="1"/>
</dbReference>
<dbReference type="Gene3D" id="1.20.1250.20">
    <property type="entry name" value="MFS general substrate transporter like domains"/>
    <property type="match status" value="1"/>
</dbReference>
<dbReference type="EMBL" id="ML977702">
    <property type="protein sequence ID" value="KAF1993486.1"/>
    <property type="molecule type" value="Genomic_DNA"/>
</dbReference>
<feature type="compositionally biased region" description="Low complexity" evidence="5">
    <location>
        <begin position="128"/>
        <end position="156"/>
    </location>
</feature>
<keyword evidence="3 6" id="KW-1133">Transmembrane helix</keyword>
<feature type="transmembrane region" description="Helical" evidence="6">
    <location>
        <begin position="1181"/>
        <end position="1203"/>
    </location>
</feature>
<reference evidence="8" key="1">
    <citation type="journal article" date="2020" name="Stud. Mycol.">
        <title>101 Dothideomycetes genomes: a test case for predicting lifestyles and emergence of pathogens.</title>
        <authorList>
            <person name="Haridas S."/>
            <person name="Albert R."/>
            <person name="Binder M."/>
            <person name="Bloem J."/>
            <person name="Labutti K."/>
            <person name="Salamov A."/>
            <person name="Andreopoulos B."/>
            <person name="Baker S."/>
            <person name="Barry K."/>
            <person name="Bills G."/>
            <person name="Bluhm B."/>
            <person name="Cannon C."/>
            <person name="Castanera R."/>
            <person name="Culley D."/>
            <person name="Daum C."/>
            <person name="Ezra D."/>
            <person name="Gonzalez J."/>
            <person name="Henrissat B."/>
            <person name="Kuo A."/>
            <person name="Liang C."/>
            <person name="Lipzen A."/>
            <person name="Lutzoni F."/>
            <person name="Magnuson J."/>
            <person name="Mondo S."/>
            <person name="Nolan M."/>
            <person name="Ohm R."/>
            <person name="Pangilinan J."/>
            <person name="Park H.-J."/>
            <person name="Ramirez L."/>
            <person name="Alfaro M."/>
            <person name="Sun H."/>
            <person name="Tritt A."/>
            <person name="Yoshinaga Y."/>
            <person name="Zwiers L.-H."/>
            <person name="Turgeon B."/>
            <person name="Goodwin S."/>
            <person name="Spatafora J."/>
            <person name="Crous P."/>
            <person name="Grigoriev I."/>
        </authorList>
    </citation>
    <scope>NUCLEOTIDE SEQUENCE</scope>
    <source>
        <strain evidence="8">CBS 123094</strain>
    </source>
</reference>